<dbReference type="PRINTS" id="PR00786">
    <property type="entry name" value="NEPRILYSIN"/>
</dbReference>
<evidence type="ECO:0000256" key="2">
    <source>
        <dbReference type="ARBA" id="ARBA00022670"/>
    </source>
</evidence>
<evidence type="ECO:0000256" key="5">
    <source>
        <dbReference type="ARBA" id="ARBA00022833"/>
    </source>
</evidence>
<dbReference type="Gene3D" id="3.40.390.10">
    <property type="entry name" value="Collagenase (Catalytic Domain)"/>
    <property type="match status" value="2"/>
</dbReference>
<reference evidence="9 10" key="1">
    <citation type="journal article" date="2011" name="Genome Biol. Evol.">
        <title>Integration of the genetic map and genome assembly of fugu facilitates insights into distinct features of genome evolution in teleosts and mammals.</title>
        <authorList>
            <person name="Kai W."/>
            <person name="Kikuchi K."/>
            <person name="Tohari S."/>
            <person name="Chew A.K."/>
            <person name="Tay A."/>
            <person name="Fujiwara A."/>
            <person name="Hosoya S."/>
            <person name="Suetake H."/>
            <person name="Naruse K."/>
            <person name="Brenner S."/>
            <person name="Suzuki Y."/>
            <person name="Venkatesh B."/>
        </authorList>
    </citation>
    <scope>NUCLEOTIDE SEQUENCE [LARGE SCALE GENOMIC DNA]</scope>
</reference>
<comment type="cofactor">
    <cofactor evidence="1">
        <name>Zn(2+)</name>
        <dbReference type="ChEBI" id="CHEBI:29105"/>
    </cofactor>
</comment>
<feature type="domain" description="Peptidase M13 C-terminal" evidence="7">
    <location>
        <begin position="528"/>
        <end position="706"/>
    </location>
</feature>
<organism evidence="9 10">
    <name type="scientific">Takifugu rubripes</name>
    <name type="common">Japanese pufferfish</name>
    <name type="synonym">Fugu rubripes</name>
    <dbReference type="NCBI Taxonomy" id="31033"/>
    <lineage>
        <taxon>Eukaryota</taxon>
        <taxon>Metazoa</taxon>
        <taxon>Chordata</taxon>
        <taxon>Craniata</taxon>
        <taxon>Vertebrata</taxon>
        <taxon>Euteleostomi</taxon>
        <taxon>Actinopterygii</taxon>
        <taxon>Neopterygii</taxon>
        <taxon>Teleostei</taxon>
        <taxon>Neoteleostei</taxon>
        <taxon>Acanthomorphata</taxon>
        <taxon>Eupercaria</taxon>
        <taxon>Tetraodontiformes</taxon>
        <taxon>Tetradontoidea</taxon>
        <taxon>Tetraodontidae</taxon>
        <taxon>Takifugu</taxon>
    </lineage>
</organism>
<reference evidence="9" key="3">
    <citation type="submission" date="2025-09" db="UniProtKB">
        <authorList>
            <consortium name="Ensembl"/>
        </authorList>
    </citation>
    <scope>IDENTIFICATION</scope>
</reference>
<evidence type="ECO:0000259" key="7">
    <source>
        <dbReference type="Pfam" id="PF01431"/>
    </source>
</evidence>
<dbReference type="GO" id="GO:0004222">
    <property type="term" value="F:metalloendopeptidase activity"/>
    <property type="evidence" value="ECO:0007669"/>
    <property type="project" value="InterPro"/>
</dbReference>
<dbReference type="GO" id="GO:0016485">
    <property type="term" value="P:protein processing"/>
    <property type="evidence" value="ECO:0007669"/>
    <property type="project" value="TreeGrafter"/>
</dbReference>
<evidence type="ECO:0000256" key="3">
    <source>
        <dbReference type="ARBA" id="ARBA00022723"/>
    </source>
</evidence>
<dbReference type="AlphaFoldDB" id="A0A674NYW5"/>
<dbReference type="InterPro" id="IPR008753">
    <property type="entry name" value="Peptidase_M13_N"/>
</dbReference>
<dbReference type="PANTHER" id="PTHR11733">
    <property type="entry name" value="ZINC METALLOPROTEASE FAMILY M13 NEPRILYSIN-RELATED"/>
    <property type="match status" value="1"/>
</dbReference>
<dbReference type="GO" id="GO:0046872">
    <property type="term" value="F:metal ion binding"/>
    <property type="evidence" value="ECO:0007669"/>
    <property type="project" value="UniProtKB-KW"/>
</dbReference>
<evidence type="ECO:0000256" key="1">
    <source>
        <dbReference type="ARBA" id="ARBA00001947"/>
    </source>
</evidence>
<evidence type="ECO:0000313" key="9">
    <source>
        <dbReference type="Ensembl" id="ENSTRUP00000078763.1"/>
    </source>
</evidence>
<dbReference type="Ensembl" id="ENSTRUT00000071821.1">
    <property type="protein sequence ID" value="ENSTRUP00000078763.1"/>
    <property type="gene ID" value="ENSTRUG00000002673.3"/>
</dbReference>
<dbReference type="PANTHER" id="PTHR11733:SF133">
    <property type="entry name" value="PHOSPHATE-REGULATING NEUTRAL ENDOPEPTIDASE PHEX"/>
    <property type="match status" value="1"/>
</dbReference>
<keyword evidence="4" id="KW-0378">Hydrolase</keyword>
<sequence>MHRTLHSTSSPPFCPAPVSQKSSQEEFCLSPECIEAGEHPPQTAAARSFPPLTVFLCHLLPAGSILSKIDRSVDPCDDFYTFACGRWIKENPIPEDFSSYGIYPWLRQEVDIRLKELLEAPSEASELEAVRKAKTLYRSCMNETILEKLDSKPMLKTLKQPEFRWPVVGDGLGGEYQWSAGQWSLLKTLADMRNLHSKSVLIRLYVSPDNKNSSYYVIKLDQASLSLPSREDYTTNSSSARAYRAALLSLMVDVAVMLGAPEKAAQAQMEQALAFETKLAHVNTPHQINTASINRQSERLHRLESCSLNIQLVTCFDWLGFIKRVVETKEDKSRSISSSEHVIVRVPQYFKDLFKLINNTDPRVVANYVQWRTVFSRITTLSRRFLYRYLDFARVTTGTTSLTPRWDKCVNYVDNSLAYATGRIFVDKHFQEDKKIMMEELIEGVRWAFIDIVEKENDWMDPPTKKKAIEKAHAVLAKVGYPEFILNDTYLNEDLKKLVFSEKDYYGNVMQTLKFFVGGTNTNNTACKPFFWDKQYPRSLSYGAIGVIVGHELTHGFDSNGRKYDSNGNLDQWWSNSSITAFNEKTQCMIDQYNDYFWEKAGLNVRGKRTLAENIADNGGIREAFRAYRRWVDTSRGGTEEPQLPGVGLNNNQLFFLSYAQVRTHTGERLGAHSPPKFRVIGSMSNYEEFWKAFSCPESSVMNRGAQSCRVW</sequence>
<dbReference type="CDD" id="cd08662">
    <property type="entry name" value="M13"/>
    <property type="match status" value="1"/>
</dbReference>
<protein>
    <submittedName>
        <fullName evidence="9">Phosphate regulating endopeptidase homolog, X-linked</fullName>
    </submittedName>
</protein>
<keyword evidence="2" id="KW-0645">Protease</keyword>
<dbReference type="InterPro" id="IPR018497">
    <property type="entry name" value="Peptidase_M13_C"/>
</dbReference>
<dbReference type="Pfam" id="PF05649">
    <property type="entry name" value="Peptidase_M13_N"/>
    <property type="match status" value="1"/>
</dbReference>
<dbReference type="Pfam" id="PF01431">
    <property type="entry name" value="Peptidase_M13"/>
    <property type="match status" value="1"/>
</dbReference>
<dbReference type="Gene3D" id="1.10.1380.10">
    <property type="entry name" value="Neutral endopeptidase , domain2"/>
    <property type="match status" value="1"/>
</dbReference>
<evidence type="ECO:0000256" key="4">
    <source>
        <dbReference type="ARBA" id="ARBA00022801"/>
    </source>
</evidence>
<accession>A0A674NYW5</accession>
<name>A0A674NYW5_TAKRU</name>
<keyword evidence="10" id="KW-1185">Reference proteome</keyword>
<dbReference type="GO" id="GO:0005886">
    <property type="term" value="C:plasma membrane"/>
    <property type="evidence" value="ECO:0007669"/>
    <property type="project" value="TreeGrafter"/>
</dbReference>
<dbReference type="PROSITE" id="PS51885">
    <property type="entry name" value="NEPRILYSIN"/>
    <property type="match status" value="1"/>
</dbReference>
<feature type="domain" description="Peptidase M13 N-terminal" evidence="8">
    <location>
        <begin position="75"/>
        <end position="482"/>
    </location>
</feature>
<dbReference type="InterPro" id="IPR042089">
    <property type="entry name" value="Peptidase_M13_dom_2"/>
</dbReference>
<gene>
    <name evidence="9" type="primary">phex</name>
</gene>
<dbReference type="InterPro" id="IPR000718">
    <property type="entry name" value="Peptidase_M13"/>
</dbReference>
<evidence type="ECO:0000256" key="6">
    <source>
        <dbReference type="ARBA" id="ARBA00023049"/>
    </source>
</evidence>
<reference evidence="9" key="2">
    <citation type="submission" date="2025-08" db="UniProtKB">
        <authorList>
            <consortium name="Ensembl"/>
        </authorList>
    </citation>
    <scope>IDENTIFICATION</scope>
</reference>
<dbReference type="GeneTree" id="ENSGT00940000157313"/>
<dbReference type="SUPFAM" id="SSF55486">
    <property type="entry name" value="Metalloproteases ('zincins'), catalytic domain"/>
    <property type="match status" value="1"/>
</dbReference>
<dbReference type="InterPro" id="IPR024079">
    <property type="entry name" value="MetalloPept_cat_dom_sf"/>
</dbReference>
<keyword evidence="5" id="KW-0862">Zinc</keyword>
<evidence type="ECO:0000259" key="8">
    <source>
        <dbReference type="Pfam" id="PF05649"/>
    </source>
</evidence>
<dbReference type="Proteomes" id="UP000005226">
    <property type="component" value="Chromosome 10"/>
</dbReference>
<keyword evidence="6" id="KW-0482">Metalloprotease</keyword>
<evidence type="ECO:0000313" key="10">
    <source>
        <dbReference type="Proteomes" id="UP000005226"/>
    </source>
</evidence>
<proteinExistence type="predicted"/>
<keyword evidence="3" id="KW-0479">Metal-binding</keyword>